<dbReference type="SMART" id="SM00063">
    <property type="entry name" value="FRI"/>
    <property type="match status" value="1"/>
</dbReference>
<dbReference type="Proteomes" id="UP001642540">
    <property type="component" value="Unassembled WGS sequence"/>
</dbReference>
<feature type="compositionally biased region" description="Basic residues" evidence="7">
    <location>
        <begin position="494"/>
        <end position="507"/>
    </location>
</feature>
<keyword evidence="8" id="KW-0812">Transmembrane</keyword>
<dbReference type="InterPro" id="IPR020067">
    <property type="entry name" value="Frizzled_dom"/>
</dbReference>
<feature type="disulfide bond" evidence="6">
    <location>
        <begin position="299"/>
        <end position="323"/>
    </location>
</feature>
<proteinExistence type="inferred from homology"/>
<evidence type="ECO:0000256" key="2">
    <source>
        <dbReference type="ARBA" id="ARBA00022473"/>
    </source>
</evidence>
<feature type="region of interest" description="Disordered" evidence="7">
    <location>
        <begin position="478"/>
        <end position="520"/>
    </location>
</feature>
<dbReference type="Gene3D" id="2.40.50.120">
    <property type="match status" value="1"/>
</dbReference>
<dbReference type="PROSITE" id="PS50038">
    <property type="entry name" value="FZ"/>
    <property type="match status" value="1"/>
</dbReference>
<feature type="domain" description="NTR" evidence="10">
    <location>
        <begin position="351"/>
        <end position="466"/>
    </location>
</feature>
<reference evidence="11 12" key="1">
    <citation type="submission" date="2024-08" db="EMBL/GenBank/DDBJ databases">
        <authorList>
            <person name="Cucini C."/>
            <person name="Frati F."/>
        </authorList>
    </citation>
    <scope>NUCLEOTIDE SEQUENCE [LARGE SCALE GENOMIC DNA]</scope>
</reference>
<dbReference type="PANTHER" id="PTHR11309">
    <property type="entry name" value="FRIZZLED"/>
    <property type="match status" value="1"/>
</dbReference>
<keyword evidence="8" id="KW-0472">Membrane</keyword>
<gene>
    <name evidence="11" type="ORF">ODALV1_LOCUS13727</name>
</gene>
<keyword evidence="3" id="KW-0879">Wnt signaling pathway</keyword>
<dbReference type="EMBL" id="CAXLJM020000042">
    <property type="protein sequence ID" value="CAL8109828.1"/>
    <property type="molecule type" value="Genomic_DNA"/>
</dbReference>
<evidence type="ECO:0000259" key="9">
    <source>
        <dbReference type="PROSITE" id="PS50038"/>
    </source>
</evidence>
<evidence type="ECO:0000256" key="5">
    <source>
        <dbReference type="ARBA" id="ARBA00023157"/>
    </source>
</evidence>
<dbReference type="InterPro" id="IPR008993">
    <property type="entry name" value="TIMP-like_OB-fold"/>
</dbReference>
<accession>A0ABP1QPA1</accession>
<feature type="transmembrane region" description="Helical" evidence="8">
    <location>
        <begin position="169"/>
        <end position="190"/>
    </location>
</feature>
<dbReference type="InterPro" id="IPR036790">
    <property type="entry name" value="Frizzled_dom_sf"/>
</dbReference>
<evidence type="ECO:0000313" key="12">
    <source>
        <dbReference type="Proteomes" id="UP001642540"/>
    </source>
</evidence>
<sequence>MGVSRRHSGGGSSSTLREVNPIHIVVDSEEGLRQQRTCSGCESCVRKLRFGGGESTMLFPMSLSEHSGRRACAVVDHQDGDVYGDIVNANIDSFSPLQCNERSDCGRARNSSVVDVDEQEIVKSVEKMRVVMKAVNGHIDQEDKSTESSSTLMLTDCCRRRRRSGRRSTSSSSFSTSLLFGLIFIVTSVIHSSHQTPQSFFSPSSDEWDGGSFRSGTYGNGYTCVNIPVNFTLCKNIGYTKMMIPNLLGHDSLQEAEFHAKSWVPLLGLQCHPDTQLFLCSLFSPICLDRPIYPCRSLCQGVQAKCEPRMLAYNYPWPSMLKCDQFPEDHDLCIPPGAANKSHGVDPELECPSCNQAHTCENIVDNFCRADFVFRAKYKRSKGTLVEFRKERWFKPREGTRRGRLFRTLRLDSKDDCCATQLVPNYPYIVMGVKKGDEYVVTFAMEWNGKDKILKNAVRTFRSMDCTNPLPMSVTAAGGKLGAERNATTSTGAGRRRRRKQGRRRERKFGGCRVSAPGKN</sequence>
<feature type="domain" description="FZ" evidence="9">
    <location>
        <begin position="219"/>
        <end position="336"/>
    </location>
</feature>
<evidence type="ECO:0000256" key="3">
    <source>
        <dbReference type="ARBA" id="ARBA00022687"/>
    </source>
</evidence>
<comment type="caution">
    <text evidence="6">Lacks conserved residue(s) required for the propagation of feature annotation.</text>
</comment>
<keyword evidence="8" id="KW-1133">Transmembrane helix</keyword>
<evidence type="ECO:0000256" key="1">
    <source>
        <dbReference type="ARBA" id="ARBA00010054"/>
    </source>
</evidence>
<dbReference type="SUPFAM" id="SSF63501">
    <property type="entry name" value="Frizzled cysteine-rich domain"/>
    <property type="match status" value="1"/>
</dbReference>
<dbReference type="Gene3D" id="1.10.2000.10">
    <property type="entry name" value="Frizzled cysteine-rich domain"/>
    <property type="match status" value="1"/>
</dbReference>
<feature type="disulfide bond" evidence="6">
    <location>
        <begin position="234"/>
        <end position="280"/>
    </location>
</feature>
<keyword evidence="12" id="KW-1185">Reference proteome</keyword>
<dbReference type="InterPro" id="IPR015526">
    <property type="entry name" value="Frizzled/SFRP"/>
</dbReference>
<evidence type="ECO:0000256" key="6">
    <source>
        <dbReference type="PROSITE-ProRule" id="PRU00090"/>
    </source>
</evidence>
<keyword evidence="5 6" id="KW-1015">Disulfide bond</keyword>
<evidence type="ECO:0000259" key="10">
    <source>
        <dbReference type="PROSITE" id="PS50189"/>
    </source>
</evidence>
<evidence type="ECO:0008006" key="13">
    <source>
        <dbReference type="Google" id="ProtNLM"/>
    </source>
</evidence>
<evidence type="ECO:0000256" key="4">
    <source>
        <dbReference type="ARBA" id="ARBA00022782"/>
    </source>
</evidence>
<dbReference type="InterPro" id="IPR001134">
    <property type="entry name" value="Netrin_domain"/>
</dbReference>
<evidence type="ECO:0000256" key="7">
    <source>
        <dbReference type="SAM" id="MobiDB-lite"/>
    </source>
</evidence>
<dbReference type="Pfam" id="PF01392">
    <property type="entry name" value="Fz"/>
    <property type="match status" value="1"/>
</dbReference>
<evidence type="ECO:0000313" key="11">
    <source>
        <dbReference type="EMBL" id="CAL8109828.1"/>
    </source>
</evidence>
<organism evidence="11 12">
    <name type="scientific">Orchesella dallaii</name>
    <dbReference type="NCBI Taxonomy" id="48710"/>
    <lineage>
        <taxon>Eukaryota</taxon>
        <taxon>Metazoa</taxon>
        <taxon>Ecdysozoa</taxon>
        <taxon>Arthropoda</taxon>
        <taxon>Hexapoda</taxon>
        <taxon>Collembola</taxon>
        <taxon>Entomobryomorpha</taxon>
        <taxon>Entomobryoidea</taxon>
        <taxon>Orchesellidae</taxon>
        <taxon>Orchesellinae</taxon>
        <taxon>Orchesella</taxon>
    </lineage>
</organism>
<evidence type="ECO:0000256" key="8">
    <source>
        <dbReference type="SAM" id="Phobius"/>
    </source>
</evidence>
<comment type="caution">
    <text evidence="11">The sequence shown here is derived from an EMBL/GenBank/DDBJ whole genome shotgun (WGS) entry which is preliminary data.</text>
</comment>
<comment type="similarity">
    <text evidence="1">Belongs to the secreted frizzled-related protein (sFRP) family.</text>
</comment>
<keyword evidence="4" id="KW-0221">Differentiation</keyword>
<keyword evidence="2" id="KW-0217">Developmental protein</keyword>
<dbReference type="PROSITE" id="PS50189">
    <property type="entry name" value="NTR"/>
    <property type="match status" value="1"/>
</dbReference>
<dbReference type="PANTHER" id="PTHR11309:SF148">
    <property type="entry name" value="SECRETED FRIZZLED-RELATED PROTEIN 1"/>
    <property type="match status" value="1"/>
</dbReference>
<dbReference type="SUPFAM" id="SSF50242">
    <property type="entry name" value="TIMP-like"/>
    <property type="match status" value="1"/>
</dbReference>
<name>A0ABP1QPA1_9HEXA</name>
<protein>
    <recommendedName>
        <fullName evidence="13">Secreted frizzled-related protein 5</fullName>
    </recommendedName>
</protein>